<sequence>MYEPSPVLEQRASFEERLDTAIDEAAPSILDEQPAFLEDIRPAQRSPRAYGSPAARKFASSRLVRSPTSKLRGPSQLGSRLPTMARSRSELAALGEPPLSPTSMDSQQRSNSGSSQITAAAAAPRVHGGRQQFPGNDSDPRKYAATEAAPAAAALGSAISPADSGSARAAGTDSDDVFGFASAEDTDIGALVTPLVELSIADVDALVKQHRAEIRTTTEACREETLLITAYATLSYAQLAQQTKSRDRGESGRARASSWQQQTQGLADKYHLDLDTGVVTRLADGEQFDSVEKAKMCEALEYLEKLDGVLARKQQVITDLRDSLHQLLWSAQGPQ</sequence>
<gene>
    <name evidence="1" type="ORF">IWQ57_003088</name>
</gene>
<dbReference type="EMBL" id="JANBUJ010000928">
    <property type="protein sequence ID" value="KAJ2769472.1"/>
    <property type="molecule type" value="Genomic_DNA"/>
</dbReference>
<evidence type="ECO:0000313" key="1">
    <source>
        <dbReference type="EMBL" id="KAJ2769472.1"/>
    </source>
</evidence>
<comment type="caution">
    <text evidence="1">The sequence shown here is derived from an EMBL/GenBank/DDBJ whole genome shotgun (WGS) entry which is preliminary data.</text>
</comment>
<reference evidence="1" key="1">
    <citation type="submission" date="2022-07" db="EMBL/GenBank/DDBJ databases">
        <title>Phylogenomic reconstructions and comparative analyses of Kickxellomycotina fungi.</title>
        <authorList>
            <person name="Reynolds N.K."/>
            <person name="Stajich J.E."/>
            <person name="Barry K."/>
            <person name="Grigoriev I.V."/>
            <person name="Crous P."/>
            <person name="Smith M.E."/>
        </authorList>
    </citation>
    <scope>NUCLEOTIDE SEQUENCE</scope>
    <source>
        <strain evidence="1">CBS 109366</strain>
    </source>
</reference>
<protein>
    <submittedName>
        <fullName evidence="1">Uncharacterized protein</fullName>
    </submittedName>
</protein>
<keyword evidence="2" id="KW-1185">Reference proteome</keyword>
<name>A0ACC1JXX1_9FUNG</name>
<organism evidence="1 2">
    <name type="scientific">Coemansia nantahalensis</name>
    <dbReference type="NCBI Taxonomy" id="2789366"/>
    <lineage>
        <taxon>Eukaryota</taxon>
        <taxon>Fungi</taxon>
        <taxon>Fungi incertae sedis</taxon>
        <taxon>Zoopagomycota</taxon>
        <taxon>Kickxellomycotina</taxon>
        <taxon>Kickxellomycetes</taxon>
        <taxon>Kickxellales</taxon>
        <taxon>Kickxellaceae</taxon>
        <taxon>Coemansia</taxon>
    </lineage>
</organism>
<evidence type="ECO:0000313" key="2">
    <source>
        <dbReference type="Proteomes" id="UP001140234"/>
    </source>
</evidence>
<proteinExistence type="predicted"/>
<dbReference type="Proteomes" id="UP001140234">
    <property type="component" value="Unassembled WGS sequence"/>
</dbReference>
<accession>A0ACC1JXX1</accession>